<dbReference type="Proteomes" id="UP000016496">
    <property type="component" value="Unassembled WGS sequence"/>
</dbReference>
<dbReference type="EMBL" id="AWSV01000027">
    <property type="protein sequence ID" value="ERI88633.1"/>
    <property type="molecule type" value="Genomic_DNA"/>
</dbReference>
<organism evidence="1 2">
    <name type="scientific">Bacteroides pyogenes F0041</name>
    <dbReference type="NCBI Taxonomy" id="1321819"/>
    <lineage>
        <taxon>Bacteria</taxon>
        <taxon>Pseudomonadati</taxon>
        <taxon>Bacteroidota</taxon>
        <taxon>Bacteroidia</taxon>
        <taxon>Bacteroidales</taxon>
        <taxon>Bacteroidaceae</taxon>
        <taxon>Bacteroides</taxon>
    </lineage>
</organism>
<dbReference type="HOGENOM" id="CLU_3095732_0_0_10"/>
<name>U2CX42_9BACE</name>
<protein>
    <submittedName>
        <fullName evidence="1">Uncharacterized protein</fullName>
    </submittedName>
</protein>
<evidence type="ECO:0000313" key="1">
    <source>
        <dbReference type="EMBL" id="ERI88633.1"/>
    </source>
</evidence>
<accession>U2CX42</accession>
<reference evidence="1 2" key="1">
    <citation type="submission" date="2013-08" db="EMBL/GenBank/DDBJ databases">
        <authorList>
            <person name="Weinstock G."/>
            <person name="Sodergren E."/>
            <person name="Wylie T."/>
            <person name="Fulton L."/>
            <person name="Fulton R."/>
            <person name="Fronick C."/>
            <person name="O'Laughlin M."/>
            <person name="Godfrey J."/>
            <person name="Miner T."/>
            <person name="Herter B."/>
            <person name="Appelbaum E."/>
            <person name="Cordes M."/>
            <person name="Lek S."/>
            <person name="Wollam A."/>
            <person name="Pepin K.H."/>
            <person name="Palsikar V.B."/>
            <person name="Mitreva M."/>
            <person name="Wilson R.K."/>
        </authorList>
    </citation>
    <scope>NUCLEOTIDE SEQUENCE [LARGE SCALE GENOMIC DNA]</scope>
    <source>
        <strain evidence="1 2">F0041</strain>
    </source>
</reference>
<evidence type="ECO:0000313" key="2">
    <source>
        <dbReference type="Proteomes" id="UP000016496"/>
    </source>
</evidence>
<gene>
    <name evidence="1" type="ORF">HMPREF1981_00413</name>
</gene>
<comment type="caution">
    <text evidence="1">The sequence shown here is derived from an EMBL/GenBank/DDBJ whole genome shotgun (WGS) entry which is preliminary data.</text>
</comment>
<dbReference type="PATRIC" id="fig|1321819.3.peg.385"/>
<sequence>MPLSFFPFYLKAKKEKKYLWIRNKKSNFVPDYSATGSFKSSLSDLKTTRRS</sequence>
<dbReference type="AlphaFoldDB" id="U2CX42"/>
<proteinExistence type="predicted"/>